<dbReference type="PROSITE" id="PS50103">
    <property type="entry name" value="ZF_C3H1"/>
    <property type="match status" value="1"/>
</dbReference>
<keyword evidence="9" id="KW-0106">Calcium</keyword>
<keyword evidence="5" id="KW-0597">Phosphoprotein</keyword>
<evidence type="ECO:0000256" key="11">
    <source>
        <dbReference type="ARBA" id="ARBA00022980"/>
    </source>
</evidence>
<comment type="subcellular location">
    <subcellularLocation>
        <location evidence="2">Cell membrane</location>
        <topology evidence="2">Multi-pass membrane protein</topology>
    </subcellularLocation>
</comment>
<dbReference type="Pfam" id="PF00252">
    <property type="entry name" value="Ribosomal_L16"/>
    <property type="match status" value="1"/>
</dbReference>
<evidence type="ECO:0000256" key="7">
    <source>
        <dbReference type="ARBA" id="ARBA00022723"/>
    </source>
</evidence>
<evidence type="ECO:0000259" key="22">
    <source>
        <dbReference type="PROSITE" id="PS50103"/>
    </source>
</evidence>
<feature type="region of interest" description="Disordered" evidence="20">
    <location>
        <begin position="1313"/>
        <end position="1348"/>
    </location>
</feature>
<evidence type="ECO:0000256" key="2">
    <source>
        <dbReference type="ARBA" id="ARBA00004651"/>
    </source>
</evidence>
<feature type="transmembrane region" description="Helical" evidence="21">
    <location>
        <begin position="2043"/>
        <end position="2065"/>
    </location>
</feature>
<dbReference type="Gene3D" id="2.30.30.100">
    <property type="match status" value="1"/>
</dbReference>
<evidence type="ECO:0000313" key="24">
    <source>
        <dbReference type="EMBL" id="OLP79290.1"/>
    </source>
</evidence>
<evidence type="ECO:0000256" key="1">
    <source>
        <dbReference type="ARBA" id="ARBA00001913"/>
    </source>
</evidence>
<dbReference type="InterPro" id="IPR029058">
    <property type="entry name" value="AB_hydrolase_fold"/>
</dbReference>
<dbReference type="GO" id="GO:0003735">
    <property type="term" value="F:structural constituent of ribosome"/>
    <property type="evidence" value="ECO:0007669"/>
    <property type="project" value="InterPro"/>
</dbReference>
<comment type="caution">
    <text evidence="24">The sequence shown here is derived from an EMBL/GenBank/DDBJ whole genome shotgun (WGS) entry which is preliminary data.</text>
</comment>
<evidence type="ECO:0000256" key="4">
    <source>
        <dbReference type="ARBA" id="ARBA00022475"/>
    </source>
</evidence>
<feature type="transmembrane region" description="Helical" evidence="21">
    <location>
        <begin position="3120"/>
        <end position="3143"/>
    </location>
</feature>
<evidence type="ECO:0000256" key="19">
    <source>
        <dbReference type="SAM" id="Coils"/>
    </source>
</evidence>
<comment type="cofactor">
    <cofactor evidence="1">
        <name>Ca(2+)</name>
        <dbReference type="ChEBI" id="CHEBI:29108"/>
    </cofactor>
</comment>
<keyword evidence="7 18" id="KW-0479">Metal-binding</keyword>
<dbReference type="InterPro" id="IPR002921">
    <property type="entry name" value="Fungal_lipase-type"/>
</dbReference>
<feature type="compositionally biased region" description="Basic and acidic residues" evidence="20">
    <location>
        <begin position="1579"/>
        <end position="1592"/>
    </location>
</feature>
<evidence type="ECO:0000256" key="12">
    <source>
        <dbReference type="ARBA" id="ARBA00022989"/>
    </source>
</evidence>
<evidence type="ECO:0000256" key="14">
    <source>
        <dbReference type="ARBA" id="ARBA00023136"/>
    </source>
</evidence>
<feature type="compositionally biased region" description="Low complexity" evidence="20">
    <location>
        <begin position="1483"/>
        <end position="1494"/>
    </location>
</feature>
<dbReference type="Gene3D" id="3.40.50.1820">
    <property type="entry name" value="alpha/beta hydrolase"/>
    <property type="match status" value="2"/>
</dbReference>
<proteinExistence type="inferred from homology"/>
<keyword evidence="19" id="KW-0175">Coiled coil</keyword>
<dbReference type="InterPro" id="IPR000571">
    <property type="entry name" value="Znf_CCCH"/>
</dbReference>
<accession>A0A1Q9C8P6</accession>
<keyword evidence="10" id="KW-0442">Lipid degradation</keyword>
<dbReference type="GO" id="GO:0019843">
    <property type="term" value="F:rRNA binding"/>
    <property type="evidence" value="ECO:0007669"/>
    <property type="project" value="InterPro"/>
</dbReference>
<dbReference type="EC" id="3.1.1.116" evidence="17"/>
<evidence type="ECO:0000256" key="5">
    <source>
        <dbReference type="ARBA" id="ARBA00022553"/>
    </source>
</evidence>
<dbReference type="Proteomes" id="UP000186817">
    <property type="component" value="Unassembled WGS sequence"/>
</dbReference>
<evidence type="ECO:0000256" key="13">
    <source>
        <dbReference type="ARBA" id="ARBA00023098"/>
    </source>
</evidence>
<keyword evidence="11 24" id="KW-0689">Ribosomal protein</keyword>
<dbReference type="CDD" id="cd00519">
    <property type="entry name" value="Lipase_3"/>
    <property type="match status" value="1"/>
</dbReference>
<keyword evidence="14 21" id="KW-0472">Membrane</keyword>
<keyword evidence="13" id="KW-0443">Lipid metabolism</keyword>
<dbReference type="GO" id="GO:0008270">
    <property type="term" value="F:zinc ion binding"/>
    <property type="evidence" value="ECO:0007669"/>
    <property type="project" value="UniProtKB-KW"/>
</dbReference>
<sequence>MKQDANASLVRLPRTVAVAEVLNKRQDANLASKPKRTAAETISSLAENFNAMLSQFGFSYCGARFLVVFWPGPQSDAQLADALLAEQLFPAECWQEQHFSDEPFSWPDSLRYLDKAGSQGVTLKTIVAGPSPAESKGVVLFVHGFPETAASWKEYILHYAAAGYHVLAPDMRNVNNSMAESGTLSFDLLSDDLLSLVTSTGHDKAIVVGHDWGAVISWVFALRFPARTQALVVMAVPHPELYRSYNVVRLPFSVTHVWYFLFWGLTGPLARWKAAKDDFAWFISFAFGSSRPKTYSKEMIKRLKEVYARTYQSDTHCPLSTWYWMGNEWLLKSVLPPSVLGPGIINSLWTDGQTPSIVPTLQLFGSDDIYVSPGMAGWSADSMYVAHPSKRTVVYDASHWLLHEKTAEILQGQKDRFPPPAPPRSALTGALSAPACGGVNSFQEPWRHVWHSSQFVVSLWSQPSYRIRKFTGTAAWCPHEMWITLAVANMDLGVHFYNTNQNRMGSTQYEAQPIQMPDPMERAKTGGFLQRGRDLGDKFQAVPLLPGGALNGATMLPMREQDLRACGGGGIQFAQAQLWNGDGSPQACPNQFRKDGQAVLTPIGQNFAKTDSQAMSPNWQPHKVYLPQGLTSFVVVGEAHQDVASPNSQSSPIHVQAIPLPMGTPVQRDVQAMPLAPGAGLPQHAQRDGQAYPFAAPGAPVMSMRDCQAFPMQGNAVARPMPYEGQAFVVAHPNPNAVPLRSDWQVYPVSQSGSSSPERNESQAFSQMTQMQNLGPVGLMPLEGQVTAPLPPGVPSEGSIGHPELCRRPCFYFAKGCCTNGKDCGYCHAQHTEKAPKLDKRQRLVLQSLPENMLLEMLMNRVQEKAEEKRMTAAMTDILDLWQKRLAYLAVNPPVVSPEDAENLAERYVRNLDKILRRMNISELIALAIRSAKEEQGYVGDLREALSHLRTKVTTTECGQQHVAGRNPLINAAENKAALLAAFRGPDRIESFDYVEMRLATETPKSMRTRQNLTVLAALCQAPCGSVAPRRAAAGPRTTSTRPAGAALTSAALVCAAGMTAALGVRSRATTSPIVSKAMGAAIQPAATAFAGASAGAVSAAPAGSENEPREAKTKRRMLMPKNIKWRKPHKPPVKPWDTNRWKYKGEAWRGNKPYFGKYALQILEEAWINAPNIEACRRMMVRTLRRDGGKVWLRCFPHSAITWRGKETRMGGGKGTIQYWVQAVRPGYILFEVDGCSEETARRAFHYMMKYLPFKTKFLIKEGPSRFELGLAGSLKSKKHIPEEFRKKSVTYLGSPSPPVCPFNTVVDQKEPGSRSCECDATPNGATDSRLQGRGAGPRYEGPRSATVHGTMASSTIPYIGSKISLISNSNIRYEGILYTINTQESTIALQSVRSFGTEGRKVPEIPPSSEIYDFIIFRGQDIKDLTVLEGSGAGGASPHLNDPAIMSMKKPAGGPGPLEALGKAASKGSYGYGESSGGWGAPAKGGKARPAADSTWYGGGVQQSWGKGDKGKGWDGYQKGYEKSYDKGYEKGYGYDKGYGKSQDKGKGKAGKGYEEKGSKGKGGKDTDKGKGGKALETGKGKKGATEAKGKGGKPVVARYGGRPLSINGGSQPLATSDSERTLTFRKIETWQSSQALASPAEHCRAYANTGVMTLVRVELLLLLATVASSTQVTMSGGDGEVIYTNNPICIKNRCVNPLTPGLNDLPRLGGLVWQCSEPGVVQEYLHFCRAAVDYDPAVPSPENTSTALDAIVQAQDSAASTMFVYHLGALGYEAWDFKHQEDRDLDPCVSKIYEMVCYTYFPKNQAGCKSGSQIPYLKPCKTPCEKYLEACQVECCDNSATCVFELTSDLGGGEVSTVSGYVDQKSPSAVCTGHSASSASSRAGAPLHLLLALFGLQLARLGSDTPKASESERQRGTGPGGWILFSVLAGCAVSLQGCSLAVPTHSRANWRRKPDYLIKYEHVPPGQPPSTAILNSCTPGAAAREVCSGHGQCMPWSHSPLKLAAPGESIVNLGVAFCECDSGWADPECRTQRKSQLKAFFLSLFGGFFGSLGSRVAFVLWLELVGVAHLSVLFGIPKNRLHGNMSKRKGMSFDEKKATLLSAMQAEASFFTLKELETLGKSKGVIPQAVKEVVESLVAEDEVQSDKVGSQVLFWALPSHRTAMLQKKRQKFEAEIKQLQAELQKCQSYINARWMASSDAQNDIVLRIGRVLNVQKHQRDRMGLGSRERLGRCNSAPVTAQANARWISRAAPTGQARDRHLRSQPIWVPPSLRMNEGCRPSTQPVQDDSRLFFAKPPFVFAEPQPAVLFQLKQSLLLDEGVTEATPRILGSTPCEREKLGPVEEDQAPPSIRPEMPIRLKRQDMAPKSRARYSTAFFQAARHDGLHRDKSPHADLKLPMGALTYYSVETCSEWRMPKRGEYKTPKSRRPLEGLGGRVKPGVCLQLAKPPTTPFADSLRSVGDGAEISQLSSQPAPTEAEAATLRASAVQERKKCEQLRAEIQAHERCGPAKLAEMKKQILVAKDAANRWADNICAVRSLFLRHLATVRLLPADIVKKEEKLAHSLFLSAAVSTVAAACCLCACHESQMPPVRELWAAGLVAAQVVLQKHWRGRLRASTWSKCECGKGGRWHVNLDRLPDLVPSLAYPASSSSRDEQVEKQPAWQSPWEHQLWDALGPVANVYRSLMAKISPETLPKTLVGLNVLVLHDRNERKRVSKDETAPPEMQSSEFGRADILLEAHRYMRMASAAYGRVTLRPGAGVVVTEQNFVQLLCKHTGASLNPEKVLVPHASLRAGWLLPAHYVLLDRERREAVVTVRGTLSVPDVLTDLGAEEVDLFLGGKAHKNMLQSACNVLRVIAPVLRDLSGEVDTVTFAGHSLGGGVAAYLTMLFLEIVEGHTLPVTILPADFECQAGTCGDADAQKKYSCRLRVRCFSFGAPGICSAAVSESLRDRVASFCHAEDVVPRLSTGHLLELHGRAVLAASGAGDLAKRLLERAQAGRDSGGLLKAAQAAAEAIPQGFEKALQMSTAEAMGSTCSKSMESIDMLKLYPAGRCFLLQTDGEVEELEPEALAPRIDLSGGHRMVIDHMPRVYEAVMKAAADKARNPDVAATSRLDRFYLGLPISGLIKLVTLGGLGTWWLYDVVRIGSAPVYAKDFRVSNDLAHWVFVLIVVILFTGGGIVYSLYSYGSYRKLKRAEAEKTHGDLDVSMDRSEGMQGARLRPAAFGGYSGYGSTIS</sequence>
<evidence type="ECO:0000256" key="10">
    <source>
        <dbReference type="ARBA" id="ARBA00022963"/>
    </source>
</evidence>
<evidence type="ECO:0000256" key="8">
    <source>
        <dbReference type="ARBA" id="ARBA00022801"/>
    </source>
</evidence>
<dbReference type="InterPro" id="IPR047873">
    <property type="entry name" value="Ribosomal_uL16"/>
</dbReference>
<dbReference type="PROSITE" id="PS52002">
    <property type="entry name" value="SM"/>
    <property type="match status" value="1"/>
</dbReference>
<dbReference type="PRINTS" id="PR00060">
    <property type="entry name" value="RIBOSOMALL16"/>
</dbReference>
<dbReference type="GO" id="GO:0006412">
    <property type="term" value="P:translation"/>
    <property type="evidence" value="ECO:0007669"/>
    <property type="project" value="InterPro"/>
</dbReference>
<dbReference type="InterPro" id="IPR047575">
    <property type="entry name" value="Sm"/>
</dbReference>
<keyword evidence="12 21" id="KW-1133">Transmembrane helix</keyword>
<feature type="transmembrane region" description="Helical" evidence="21">
    <location>
        <begin position="1925"/>
        <end position="1945"/>
    </location>
</feature>
<keyword evidence="8" id="KW-0378">Hydrolase</keyword>
<dbReference type="EMBL" id="LSRX01001503">
    <property type="protein sequence ID" value="OLP79290.1"/>
    <property type="molecule type" value="Genomic_DNA"/>
</dbReference>
<dbReference type="SUPFAM" id="SSF54686">
    <property type="entry name" value="Ribosomal protein L16p/L10e"/>
    <property type="match status" value="1"/>
</dbReference>
<dbReference type="NCBIfam" id="TIGR01164">
    <property type="entry name" value="rplP_bact"/>
    <property type="match status" value="1"/>
</dbReference>
<keyword evidence="15" id="KW-0687">Ribonucleoprotein</keyword>
<feature type="domain" description="Sm" evidence="23">
    <location>
        <begin position="1352"/>
        <end position="1433"/>
    </location>
</feature>
<dbReference type="GO" id="GO:0005886">
    <property type="term" value="C:plasma membrane"/>
    <property type="evidence" value="ECO:0007669"/>
    <property type="project" value="UniProtKB-SubCell"/>
</dbReference>
<dbReference type="InterPro" id="IPR040453">
    <property type="entry name" value="Mnd1_HTH"/>
</dbReference>
<dbReference type="GO" id="GO:0016042">
    <property type="term" value="P:lipid catabolic process"/>
    <property type="evidence" value="ECO:0007669"/>
    <property type="project" value="UniProtKB-KW"/>
</dbReference>
<name>A0A1Q9C8P6_SYMMI</name>
<protein>
    <recommendedName>
        <fullName evidence="17">sn-1-specific diacylglycerol lipase</fullName>
        <ecNumber evidence="17">3.1.1.116</ecNumber>
    </recommendedName>
</protein>
<feature type="coiled-coil region" evidence="19">
    <location>
        <begin position="2483"/>
        <end position="2510"/>
    </location>
</feature>
<dbReference type="InterPro" id="IPR000114">
    <property type="entry name" value="Ribosomal_uL16_bact-type"/>
</dbReference>
<dbReference type="InterPro" id="IPR007829">
    <property type="entry name" value="TM2"/>
</dbReference>
<dbReference type="InterPro" id="IPR052214">
    <property type="entry name" value="DAG_Lipase-Related"/>
</dbReference>
<evidence type="ECO:0000256" key="6">
    <source>
        <dbReference type="ARBA" id="ARBA00022692"/>
    </source>
</evidence>
<dbReference type="Pfam" id="PF12701">
    <property type="entry name" value="LSM14"/>
    <property type="match status" value="1"/>
</dbReference>
<dbReference type="InterPro" id="IPR036920">
    <property type="entry name" value="Ribosomal_uL16_sf"/>
</dbReference>
<dbReference type="SMART" id="SM01271">
    <property type="entry name" value="LSM14"/>
    <property type="match status" value="1"/>
</dbReference>
<evidence type="ECO:0000256" key="16">
    <source>
        <dbReference type="ARBA" id="ARBA00024531"/>
    </source>
</evidence>
<evidence type="ECO:0000256" key="21">
    <source>
        <dbReference type="SAM" id="Phobius"/>
    </source>
</evidence>
<feature type="zinc finger region" description="C3H1-type" evidence="18">
    <location>
        <begin position="804"/>
        <end position="831"/>
    </location>
</feature>
<dbReference type="Gene3D" id="3.90.1170.10">
    <property type="entry name" value="Ribosomal protein L10e/L16"/>
    <property type="match status" value="1"/>
</dbReference>
<evidence type="ECO:0000256" key="3">
    <source>
        <dbReference type="ARBA" id="ARBA00008931"/>
    </source>
</evidence>
<dbReference type="CDD" id="cd01736">
    <property type="entry name" value="LSm14_N"/>
    <property type="match status" value="1"/>
</dbReference>
<feature type="transmembrane region" description="Helical" evidence="21">
    <location>
        <begin position="3165"/>
        <end position="3188"/>
    </location>
</feature>
<dbReference type="OrthoDB" id="422002at2759"/>
<keyword evidence="25" id="KW-1185">Reference proteome</keyword>
<feature type="region of interest" description="Disordered" evidence="20">
    <location>
        <begin position="1474"/>
        <end position="1515"/>
    </location>
</feature>
<evidence type="ECO:0000313" key="25">
    <source>
        <dbReference type="Proteomes" id="UP000186817"/>
    </source>
</evidence>
<evidence type="ECO:0000256" key="20">
    <source>
        <dbReference type="SAM" id="MobiDB-lite"/>
    </source>
</evidence>
<gene>
    <name evidence="24" type="primary">rplP</name>
    <name evidence="24" type="ORF">AK812_SmicGene40436</name>
</gene>
<feature type="region of interest" description="Disordered" evidence="20">
    <location>
        <begin position="1542"/>
        <end position="1599"/>
    </location>
</feature>
<feature type="domain" description="C3H1-type" evidence="22">
    <location>
        <begin position="804"/>
        <end position="831"/>
    </location>
</feature>
<evidence type="ECO:0000259" key="23">
    <source>
        <dbReference type="PROSITE" id="PS52002"/>
    </source>
</evidence>
<keyword evidence="4" id="KW-1003">Cell membrane</keyword>
<dbReference type="InterPro" id="IPR016180">
    <property type="entry name" value="Ribosomal_uL16_dom"/>
</dbReference>
<evidence type="ECO:0000256" key="17">
    <source>
        <dbReference type="ARBA" id="ARBA00026104"/>
    </source>
</evidence>
<keyword evidence="18" id="KW-0862">Zinc</keyword>
<dbReference type="Pfam" id="PF01764">
    <property type="entry name" value="Lipase_3"/>
    <property type="match status" value="1"/>
</dbReference>
<evidence type="ECO:0000256" key="18">
    <source>
        <dbReference type="PROSITE-ProRule" id="PRU00723"/>
    </source>
</evidence>
<dbReference type="SUPFAM" id="SSF53474">
    <property type="entry name" value="alpha/beta-Hydrolases"/>
    <property type="match status" value="2"/>
</dbReference>
<dbReference type="InterPro" id="IPR025609">
    <property type="entry name" value="Lsm14-like_N"/>
</dbReference>
<dbReference type="InterPro" id="IPR010920">
    <property type="entry name" value="LSM_dom_sf"/>
</dbReference>
<dbReference type="Pfam" id="PF00561">
    <property type="entry name" value="Abhydrolase_1"/>
    <property type="match status" value="1"/>
</dbReference>
<dbReference type="PROSITE" id="PS00701">
    <property type="entry name" value="RIBOSOMAL_L16_2"/>
    <property type="match status" value="1"/>
</dbReference>
<organism evidence="24 25">
    <name type="scientific">Symbiodinium microadriaticum</name>
    <name type="common">Dinoflagellate</name>
    <name type="synonym">Zooxanthella microadriatica</name>
    <dbReference type="NCBI Taxonomy" id="2951"/>
    <lineage>
        <taxon>Eukaryota</taxon>
        <taxon>Sar</taxon>
        <taxon>Alveolata</taxon>
        <taxon>Dinophyceae</taxon>
        <taxon>Suessiales</taxon>
        <taxon>Symbiodiniaceae</taxon>
        <taxon>Symbiodinium</taxon>
    </lineage>
</organism>
<dbReference type="SUPFAM" id="SSF50182">
    <property type="entry name" value="Sm-like ribonucleoproteins"/>
    <property type="match status" value="1"/>
</dbReference>
<dbReference type="InterPro" id="IPR020798">
    <property type="entry name" value="Ribosomal_uL16_CS"/>
</dbReference>
<dbReference type="GO" id="GO:0016298">
    <property type="term" value="F:lipase activity"/>
    <property type="evidence" value="ECO:0007669"/>
    <property type="project" value="TreeGrafter"/>
</dbReference>
<feature type="coiled-coil region" evidence="19">
    <location>
        <begin position="2165"/>
        <end position="2192"/>
    </location>
</feature>
<dbReference type="InterPro" id="IPR000073">
    <property type="entry name" value="AB_hydrolase_1"/>
</dbReference>
<keyword evidence="18" id="KW-0863">Zinc-finger</keyword>
<evidence type="ECO:0000256" key="9">
    <source>
        <dbReference type="ARBA" id="ARBA00022837"/>
    </source>
</evidence>
<dbReference type="GO" id="GO:1990904">
    <property type="term" value="C:ribonucleoprotein complex"/>
    <property type="evidence" value="ECO:0007669"/>
    <property type="project" value="UniProtKB-KW"/>
</dbReference>
<comment type="similarity">
    <text evidence="3">Belongs to the universal ribosomal protein uL16 family.</text>
</comment>
<dbReference type="PANTHER" id="PTHR45792:SF8">
    <property type="entry name" value="DIACYLGLYCEROL LIPASE-ALPHA"/>
    <property type="match status" value="1"/>
</dbReference>
<comment type="catalytic activity">
    <reaction evidence="16">
        <text>a 1,2-diacyl-sn-glycerol + H2O = a 2-acylglycerol + a fatty acid + H(+)</text>
        <dbReference type="Rhea" id="RHEA:33275"/>
        <dbReference type="ChEBI" id="CHEBI:15377"/>
        <dbReference type="ChEBI" id="CHEBI:15378"/>
        <dbReference type="ChEBI" id="CHEBI:17389"/>
        <dbReference type="ChEBI" id="CHEBI:17815"/>
        <dbReference type="ChEBI" id="CHEBI:28868"/>
        <dbReference type="EC" id="3.1.1.116"/>
    </reaction>
    <physiologicalReaction direction="left-to-right" evidence="16">
        <dbReference type="Rhea" id="RHEA:33276"/>
    </physiologicalReaction>
</comment>
<feature type="compositionally biased region" description="Basic and acidic residues" evidence="20">
    <location>
        <begin position="1542"/>
        <end position="1573"/>
    </location>
</feature>
<dbReference type="PANTHER" id="PTHR45792">
    <property type="entry name" value="DIACYLGLYCEROL LIPASE HOMOLOG-RELATED"/>
    <property type="match status" value="1"/>
</dbReference>
<dbReference type="Pfam" id="PF05154">
    <property type="entry name" value="TM2"/>
    <property type="match status" value="1"/>
</dbReference>
<keyword evidence="6 21" id="KW-0812">Transmembrane</keyword>
<dbReference type="Pfam" id="PF03962">
    <property type="entry name" value="Mnd1"/>
    <property type="match status" value="1"/>
</dbReference>
<evidence type="ECO:0000256" key="15">
    <source>
        <dbReference type="ARBA" id="ARBA00023274"/>
    </source>
</evidence>
<reference evidence="24 25" key="1">
    <citation type="submission" date="2016-02" db="EMBL/GenBank/DDBJ databases">
        <title>Genome analysis of coral dinoflagellate symbionts highlights evolutionary adaptations to a symbiotic lifestyle.</title>
        <authorList>
            <person name="Aranda M."/>
            <person name="Li Y."/>
            <person name="Liew Y.J."/>
            <person name="Baumgarten S."/>
            <person name="Simakov O."/>
            <person name="Wilson M."/>
            <person name="Piel J."/>
            <person name="Ashoor H."/>
            <person name="Bougouffa S."/>
            <person name="Bajic V.B."/>
            <person name="Ryu T."/>
            <person name="Ravasi T."/>
            <person name="Bayer T."/>
            <person name="Micklem G."/>
            <person name="Kim H."/>
            <person name="Bhak J."/>
            <person name="Lajeunesse T.C."/>
            <person name="Voolstra C.R."/>
        </authorList>
    </citation>
    <scope>NUCLEOTIDE SEQUENCE [LARGE SCALE GENOMIC DNA]</scope>
    <source>
        <strain evidence="24 25">CCMP2467</strain>
    </source>
</reference>
<dbReference type="GO" id="GO:0005840">
    <property type="term" value="C:ribosome"/>
    <property type="evidence" value="ECO:0007669"/>
    <property type="project" value="UniProtKB-KW"/>
</dbReference>
<dbReference type="CDD" id="cd01433">
    <property type="entry name" value="Ribosomal_L16_L10e"/>
    <property type="match status" value="1"/>
</dbReference>